<evidence type="ECO:0000313" key="2">
    <source>
        <dbReference type="EMBL" id="CAI9760231.1"/>
    </source>
</evidence>
<dbReference type="AlphaFoldDB" id="A0AAD1YZ97"/>
<protein>
    <recommendedName>
        <fullName evidence="4">HMA domain-containing protein</fullName>
    </recommendedName>
</protein>
<proteinExistence type="predicted"/>
<reference evidence="2" key="1">
    <citation type="submission" date="2023-05" db="EMBL/GenBank/DDBJ databases">
        <authorList>
            <person name="Huff M."/>
        </authorList>
    </citation>
    <scope>NUCLEOTIDE SEQUENCE</scope>
</reference>
<evidence type="ECO:0008006" key="4">
    <source>
        <dbReference type="Google" id="ProtNLM"/>
    </source>
</evidence>
<organism evidence="2 3">
    <name type="scientific">Fraxinus pennsylvanica</name>
    <dbReference type="NCBI Taxonomy" id="56036"/>
    <lineage>
        <taxon>Eukaryota</taxon>
        <taxon>Viridiplantae</taxon>
        <taxon>Streptophyta</taxon>
        <taxon>Embryophyta</taxon>
        <taxon>Tracheophyta</taxon>
        <taxon>Spermatophyta</taxon>
        <taxon>Magnoliopsida</taxon>
        <taxon>eudicotyledons</taxon>
        <taxon>Gunneridae</taxon>
        <taxon>Pentapetalae</taxon>
        <taxon>asterids</taxon>
        <taxon>lamiids</taxon>
        <taxon>Lamiales</taxon>
        <taxon>Oleaceae</taxon>
        <taxon>Oleeae</taxon>
        <taxon>Fraxinus</taxon>
    </lineage>
</organism>
<dbReference type="InterPro" id="IPR036163">
    <property type="entry name" value="HMA_dom_sf"/>
</dbReference>
<keyword evidence="3" id="KW-1185">Reference proteome</keyword>
<evidence type="ECO:0000313" key="3">
    <source>
        <dbReference type="Proteomes" id="UP000834106"/>
    </source>
</evidence>
<sequence length="291" mass="32494">MGEKVTVMVLKVDLQCPSCYKKIKKILCNIPQIRGQIYDDKQNTVTINVVCCSPEKIRDKLCCKGGKVIQSIEIKGPKKCKEQKPEEEKPKEEKPKEEKPDNPPPPPTPPMKERILVPLYPSARTCCGPCSEGYGGGPCYHGYPYPLSCNYSCYGYWCREAKYQEVTPLCGADLSTTSAFTALQQCFEIASFCCSTNVCVCVSISTCGLHVCFLRGEVGVSKSVVFLNSTSMQNGKLRSISDETERKWRKGTRGHDNGRQEKAGHFWLCKALFSVHEKVELPQLTHYVAAL</sequence>
<dbReference type="Proteomes" id="UP000834106">
    <property type="component" value="Chromosome 4"/>
</dbReference>
<evidence type="ECO:0000256" key="1">
    <source>
        <dbReference type="SAM" id="MobiDB-lite"/>
    </source>
</evidence>
<dbReference type="SUPFAM" id="SSF55008">
    <property type="entry name" value="HMA, heavy metal-associated domain"/>
    <property type="match status" value="1"/>
</dbReference>
<dbReference type="PANTHER" id="PTHR47005:SF5">
    <property type="entry name" value="HEAVY METAL TRANSPORT_DETOXIFICATION SUPERFAMILY PROTEIN"/>
    <property type="match status" value="1"/>
</dbReference>
<dbReference type="GO" id="GO:0046872">
    <property type="term" value="F:metal ion binding"/>
    <property type="evidence" value="ECO:0007669"/>
    <property type="project" value="InterPro"/>
</dbReference>
<gene>
    <name evidence="2" type="ORF">FPE_LOCUS7661</name>
</gene>
<name>A0AAD1YZ97_9LAMI</name>
<accession>A0AAD1YZ97</accession>
<feature type="compositionally biased region" description="Basic and acidic residues" evidence="1">
    <location>
        <begin position="79"/>
        <end position="101"/>
    </location>
</feature>
<feature type="region of interest" description="Disordered" evidence="1">
    <location>
        <begin position="79"/>
        <end position="113"/>
    </location>
</feature>
<dbReference type="PANTHER" id="PTHR47005">
    <property type="entry name" value="HEAVY METAL TRANSPORT/DETOXIFICATION SUPERFAMILY PROTEIN"/>
    <property type="match status" value="1"/>
</dbReference>
<dbReference type="EMBL" id="OU503039">
    <property type="protein sequence ID" value="CAI9760231.1"/>
    <property type="molecule type" value="Genomic_DNA"/>
</dbReference>